<keyword evidence="1" id="KW-0812">Transmembrane</keyword>
<feature type="transmembrane region" description="Helical" evidence="1">
    <location>
        <begin position="122"/>
        <end position="140"/>
    </location>
</feature>
<evidence type="ECO:0000313" key="3">
    <source>
        <dbReference type="Proteomes" id="UP000271227"/>
    </source>
</evidence>
<protein>
    <submittedName>
        <fullName evidence="2">Uncharacterized protein</fullName>
    </submittedName>
</protein>
<dbReference type="AlphaFoldDB" id="A0A3M0CTF7"/>
<feature type="transmembrane region" description="Helical" evidence="1">
    <location>
        <begin position="187"/>
        <end position="208"/>
    </location>
</feature>
<dbReference type="Proteomes" id="UP000271227">
    <property type="component" value="Unassembled WGS sequence"/>
</dbReference>
<feature type="transmembrane region" description="Helical" evidence="1">
    <location>
        <begin position="50"/>
        <end position="69"/>
    </location>
</feature>
<accession>A0A3M0CTF7</accession>
<feature type="transmembrane region" description="Helical" evidence="1">
    <location>
        <begin position="90"/>
        <end position="110"/>
    </location>
</feature>
<name>A0A3M0CTF7_9PROT</name>
<keyword evidence="1" id="KW-0472">Membrane</keyword>
<sequence>MVESRAISLVDRRAVFGAVSLWLTGAWLTVAAILFADAFGAGQNLIKSRLFWELALSIQIVSLALMWEAHIERFEDVSPEWPRSAVMERIIGGLLLASAPLWGTLLALQVNVFGDGTEIVDVHRGMMIIGLILLAFYVVLPTVRRLWPQAWGPAAAHLEPFSLRGFIADHVVVLCLMAVNLATVWGIYKPAVLITPLLLYAQFSLPYLKTAFGIERRL</sequence>
<feature type="transmembrane region" description="Helical" evidence="1">
    <location>
        <begin position="161"/>
        <end position="181"/>
    </location>
</feature>
<proteinExistence type="predicted"/>
<feature type="transmembrane region" description="Helical" evidence="1">
    <location>
        <begin position="14"/>
        <end position="38"/>
    </location>
</feature>
<evidence type="ECO:0000313" key="2">
    <source>
        <dbReference type="EMBL" id="RMB12327.1"/>
    </source>
</evidence>
<dbReference type="EMBL" id="REFR01000009">
    <property type="protein sequence ID" value="RMB12327.1"/>
    <property type="molecule type" value="Genomic_DNA"/>
</dbReference>
<organism evidence="2 3">
    <name type="scientific">Eilatimonas milleporae</name>
    <dbReference type="NCBI Taxonomy" id="911205"/>
    <lineage>
        <taxon>Bacteria</taxon>
        <taxon>Pseudomonadati</taxon>
        <taxon>Pseudomonadota</taxon>
        <taxon>Alphaproteobacteria</taxon>
        <taxon>Kordiimonadales</taxon>
        <taxon>Kordiimonadaceae</taxon>
        <taxon>Eilatimonas</taxon>
    </lineage>
</organism>
<keyword evidence="1" id="KW-1133">Transmembrane helix</keyword>
<evidence type="ECO:0000256" key="1">
    <source>
        <dbReference type="SAM" id="Phobius"/>
    </source>
</evidence>
<dbReference type="InParanoid" id="A0A3M0CTF7"/>
<reference evidence="2 3" key="1">
    <citation type="submission" date="2018-10" db="EMBL/GenBank/DDBJ databases">
        <title>Genomic Encyclopedia of Archaeal and Bacterial Type Strains, Phase II (KMG-II): from individual species to whole genera.</title>
        <authorList>
            <person name="Goeker M."/>
        </authorList>
    </citation>
    <scope>NUCLEOTIDE SEQUENCE [LARGE SCALE GENOMIC DNA]</scope>
    <source>
        <strain evidence="2 3">DSM 25217</strain>
    </source>
</reference>
<comment type="caution">
    <text evidence="2">The sequence shown here is derived from an EMBL/GenBank/DDBJ whole genome shotgun (WGS) entry which is preliminary data.</text>
</comment>
<gene>
    <name evidence="2" type="ORF">BXY39_0823</name>
</gene>
<keyword evidence="3" id="KW-1185">Reference proteome</keyword>